<gene>
    <name evidence="1" type="ORF">IDH41_13725</name>
</gene>
<comment type="caution">
    <text evidence="1">The sequence shown here is derived from an EMBL/GenBank/DDBJ whole genome shotgun (WGS) entry which is preliminary data.</text>
</comment>
<dbReference type="Proteomes" id="UP000632125">
    <property type="component" value="Unassembled WGS sequence"/>
</dbReference>
<evidence type="ECO:0000313" key="1">
    <source>
        <dbReference type="EMBL" id="MBD2869645.1"/>
    </source>
</evidence>
<dbReference type="Gene3D" id="3.30.460.40">
    <property type="match status" value="1"/>
</dbReference>
<proteinExistence type="predicted"/>
<accession>A0A927H663</accession>
<dbReference type="AlphaFoldDB" id="A0A927H663"/>
<organism evidence="1 2">
    <name type="scientific">Paenibacillus arenilitoris</name>
    <dbReference type="NCBI Taxonomy" id="2772299"/>
    <lineage>
        <taxon>Bacteria</taxon>
        <taxon>Bacillati</taxon>
        <taxon>Bacillota</taxon>
        <taxon>Bacilli</taxon>
        <taxon>Bacillales</taxon>
        <taxon>Paenibacillaceae</taxon>
        <taxon>Paenibacillus</taxon>
    </lineage>
</organism>
<evidence type="ECO:0000313" key="2">
    <source>
        <dbReference type="Proteomes" id="UP000632125"/>
    </source>
</evidence>
<reference evidence="1" key="1">
    <citation type="submission" date="2020-09" db="EMBL/GenBank/DDBJ databases">
        <title>A novel bacterium of genus Paenibacillus, isolated from South China Sea.</title>
        <authorList>
            <person name="Huang H."/>
            <person name="Mo K."/>
            <person name="Hu Y."/>
        </authorList>
    </citation>
    <scope>NUCLEOTIDE SEQUENCE</scope>
    <source>
        <strain evidence="1">IB182493</strain>
    </source>
</reference>
<dbReference type="SUPFAM" id="SSF81301">
    <property type="entry name" value="Nucleotidyltransferase"/>
    <property type="match status" value="1"/>
</dbReference>
<keyword evidence="2" id="KW-1185">Reference proteome</keyword>
<dbReference type="RefSeq" id="WP_190861903.1">
    <property type="nucleotide sequence ID" value="NZ_JACXIY010000015.1"/>
</dbReference>
<protein>
    <submittedName>
        <fullName evidence="1">Uncharacterized protein</fullName>
    </submittedName>
</protein>
<dbReference type="InterPro" id="IPR043519">
    <property type="entry name" value="NT_sf"/>
</dbReference>
<sequence>MTDNEPIHEALAAIVHATASPGASWVVGGSAGLMLRGLPLAAEPRDLDIYCDDEDVALIYEALRQYAVDEPELSVTGMYRSRLCHFHIKGIQVELVGGFQVTADGCRYVTDVKNLLIPYGDVVSFGDGSREAAVVPLAHELWFNRLRGREDRVALIANAFAAAPGRHEEALEAIEAGNSFTAAAKSGVRRLIGLREAGDAR</sequence>
<dbReference type="EMBL" id="JACXIY010000015">
    <property type="protein sequence ID" value="MBD2869645.1"/>
    <property type="molecule type" value="Genomic_DNA"/>
</dbReference>
<name>A0A927H663_9BACL</name>